<proteinExistence type="predicted"/>
<dbReference type="EMBL" id="LXWW01000013">
    <property type="protein sequence ID" value="OAO17893.1"/>
    <property type="molecule type" value="Genomic_DNA"/>
</dbReference>
<dbReference type="SUPFAM" id="SSF53756">
    <property type="entry name" value="UDP-Glycosyltransferase/glycogen phosphorylase"/>
    <property type="match status" value="1"/>
</dbReference>
<feature type="transmembrane region" description="Helical" evidence="1">
    <location>
        <begin position="282"/>
        <end position="303"/>
    </location>
</feature>
<comment type="caution">
    <text evidence="2">The sequence shown here is derived from an EMBL/GenBank/DDBJ whole genome shotgun (WGS) entry which is preliminary data.</text>
</comment>
<reference evidence="2 3" key="1">
    <citation type="submission" date="2016-05" db="EMBL/GenBank/DDBJ databases">
        <title>Nuclear genome of Blastocystis sp. subtype 1 NandII.</title>
        <authorList>
            <person name="Gentekaki E."/>
            <person name="Curtis B."/>
            <person name="Stairs C."/>
            <person name="Eme L."/>
            <person name="Herman E."/>
            <person name="Klimes V."/>
            <person name="Arias M.C."/>
            <person name="Elias M."/>
            <person name="Hilliou F."/>
            <person name="Klute M."/>
            <person name="Malik S.-B."/>
            <person name="Pightling A."/>
            <person name="Rachubinski R."/>
            <person name="Salas D."/>
            <person name="Schlacht A."/>
            <person name="Suga H."/>
            <person name="Archibald J."/>
            <person name="Ball S.G."/>
            <person name="Clark G."/>
            <person name="Dacks J."/>
            <person name="Van Der Giezen M."/>
            <person name="Tsaousis A."/>
            <person name="Roger A."/>
        </authorList>
    </citation>
    <scope>NUCLEOTIDE SEQUENCE [LARGE SCALE GENOMIC DNA]</scope>
    <source>
        <strain evidence="3">ATCC 50177 / NandII</strain>
    </source>
</reference>
<gene>
    <name evidence="2" type="ORF">AV274_0349</name>
</gene>
<accession>A0A196SLG5</accession>
<dbReference type="Proteomes" id="UP000078348">
    <property type="component" value="Unassembled WGS sequence"/>
</dbReference>
<evidence type="ECO:0000313" key="2">
    <source>
        <dbReference type="EMBL" id="OAO17893.1"/>
    </source>
</evidence>
<name>A0A196SLG5_BLAHN</name>
<organism evidence="2 3">
    <name type="scientific">Blastocystis sp. subtype 1 (strain ATCC 50177 / NandII)</name>
    <dbReference type="NCBI Taxonomy" id="478820"/>
    <lineage>
        <taxon>Eukaryota</taxon>
        <taxon>Sar</taxon>
        <taxon>Stramenopiles</taxon>
        <taxon>Bigyra</taxon>
        <taxon>Opalozoa</taxon>
        <taxon>Opalinata</taxon>
        <taxon>Blastocystidae</taxon>
        <taxon>Blastocystis</taxon>
    </lineage>
</organism>
<keyword evidence="1" id="KW-0812">Transmembrane</keyword>
<keyword evidence="1" id="KW-1133">Transmembrane helix</keyword>
<protein>
    <submittedName>
        <fullName evidence="2">Uncharacterized protein</fullName>
    </submittedName>
</protein>
<dbReference type="AlphaFoldDB" id="A0A196SLG5"/>
<evidence type="ECO:0000256" key="1">
    <source>
        <dbReference type="SAM" id="Phobius"/>
    </source>
</evidence>
<sequence length="321" mass="36050">MDAYIRKYNPSLILCDLFLPGIQIAAHAHSTPLLLFSPESMSDFFPMRDLSDSLHYTEMSIIVDDMVAFTNTFLASLHLPPQPPFLYSAPLLFFNGILSFLHAPQITTRVLLYVGDNAGFDLWQIKTIVGGLQDPSISVIILGTLNPRGVARKNVMVIDSTRVSPFHLMATYSITAVVSYCDALLVEAALFSRIPLLCVPSRRNRVATRLLQREQRCVLFPEGFWTESTVRDCLRQAMNLKKTPMNATKWEEAKVMLVRKVEEETLTAVGAGADDRSVEEGLSHVVLVICVLLIIGVIWHQLYQVVRSSRGRSNSYHVKRN</sequence>
<evidence type="ECO:0000313" key="3">
    <source>
        <dbReference type="Proteomes" id="UP000078348"/>
    </source>
</evidence>
<keyword evidence="3" id="KW-1185">Reference proteome</keyword>
<keyword evidence="1" id="KW-0472">Membrane</keyword>